<name>A0ABU4S3K6_9GAMM</name>
<dbReference type="Pfam" id="PF14559">
    <property type="entry name" value="TPR_19"/>
    <property type="match status" value="1"/>
</dbReference>
<feature type="repeat" description="TPR" evidence="3">
    <location>
        <begin position="495"/>
        <end position="528"/>
    </location>
</feature>
<dbReference type="EMBL" id="JAXAFO010000023">
    <property type="protein sequence ID" value="MDX6850388.1"/>
    <property type="molecule type" value="Genomic_DNA"/>
</dbReference>
<dbReference type="Gene3D" id="1.25.40.10">
    <property type="entry name" value="Tetratricopeptide repeat domain"/>
    <property type="match status" value="2"/>
</dbReference>
<evidence type="ECO:0000256" key="1">
    <source>
        <dbReference type="ARBA" id="ARBA00022737"/>
    </source>
</evidence>
<proteinExistence type="predicted"/>
<keyword evidence="6" id="KW-1185">Reference proteome</keyword>
<dbReference type="InterPro" id="IPR011990">
    <property type="entry name" value="TPR-like_helical_dom_sf"/>
</dbReference>
<gene>
    <name evidence="5" type="ORF">SCD92_13525</name>
</gene>
<feature type="repeat" description="TPR" evidence="3">
    <location>
        <begin position="188"/>
        <end position="221"/>
    </location>
</feature>
<dbReference type="SMART" id="SM00028">
    <property type="entry name" value="TPR"/>
    <property type="match status" value="7"/>
</dbReference>
<feature type="signal peptide" evidence="4">
    <location>
        <begin position="1"/>
        <end position="22"/>
    </location>
</feature>
<dbReference type="PANTHER" id="PTHR44943">
    <property type="entry name" value="CELLULOSE SYNTHASE OPERON PROTEIN C"/>
    <property type="match status" value="1"/>
</dbReference>
<dbReference type="PROSITE" id="PS51257">
    <property type="entry name" value="PROKAR_LIPOPROTEIN"/>
    <property type="match status" value="1"/>
</dbReference>
<keyword evidence="2 3" id="KW-0802">TPR repeat</keyword>
<dbReference type="Pfam" id="PF13432">
    <property type="entry name" value="TPR_16"/>
    <property type="match status" value="1"/>
</dbReference>
<keyword evidence="1" id="KW-0677">Repeat</keyword>
<evidence type="ECO:0000256" key="3">
    <source>
        <dbReference type="PROSITE-ProRule" id="PRU00339"/>
    </source>
</evidence>
<dbReference type="Pfam" id="PF13424">
    <property type="entry name" value="TPR_12"/>
    <property type="match status" value="1"/>
</dbReference>
<evidence type="ECO:0000256" key="2">
    <source>
        <dbReference type="ARBA" id="ARBA00022803"/>
    </source>
</evidence>
<protein>
    <submittedName>
        <fullName evidence="5">Tetratricopeptide repeat protein</fullName>
    </submittedName>
</protein>
<keyword evidence="4" id="KW-0732">Signal</keyword>
<evidence type="ECO:0000313" key="5">
    <source>
        <dbReference type="EMBL" id="MDX6850388.1"/>
    </source>
</evidence>
<dbReference type="Pfam" id="PF13181">
    <property type="entry name" value="TPR_8"/>
    <property type="match status" value="1"/>
</dbReference>
<accession>A0ABU4S3K6</accession>
<dbReference type="SUPFAM" id="SSF48452">
    <property type="entry name" value="TPR-like"/>
    <property type="match status" value="2"/>
</dbReference>
<comment type="caution">
    <text evidence="5">The sequence shown here is derived from an EMBL/GenBank/DDBJ whole genome shotgun (WGS) entry which is preliminary data.</text>
</comment>
<dbReference type="InterPro" id="IPR051685">
    <property type="entry name" value="Ycf3/AcsC/BcsC/TPR_MFPF"/>
</dbReference>
<evidence type="ECO:0000313" key="6">
    <source>
        <dbReference type="Proteomes" id="UP001273505"/>
    </source>
</evidence>
<feature type="chain" id="PRO_5046668390" evidence="4">
    <location>
        <begin position="23"/>
        <end position="584"/>
    </location>
</feature>
<sequence length="584" mass="65070">MKAVLKVGAALVAIALTGCVQQAIIEPPVEEPVVKAEPVEPPELPPRPFTSDTFYALLSAEIAGSRGRFDVALANYAQQAEQTRDPKVAERAFRIARYLGDKETAQRTAAIWAEAAPDNQDAQASAILALIEADRLMEAFNITKRGTTRDSGSLYQSIAANAQQVTDTQREQLLEQYQLLLTEEPTNISLLIGTGLLLQQQQRPEQALALANQALALEPNNTHALVLASGLMHQQKRNAEALALIEGKLASDPDNTRLRLQYARLLTFTDLETAQSEFQQLVDTNPQDADMLHALALVAEQRGDLLTAERSYYALLELGKDSNAAHFFLGKLAESRDQPDEALKQYSRVRLGDEFAAANAQILAIYLAQGQAASAANHYQRMLNYVPDEQRDQLTLIYQQRLIEAERPDEALKVLNEPLTAEPQNSDLLYSRAMLHEQLGNHELAEQDLRTIVEYDPNNATALNALGYILTENTERYSEAYELIKQALELQPDDPATIDSLGWVHYRLGNLEIAIRYLRKAIHIYPDHEIAAHLGEALWVNSQRDEAKSIWSQGLELHPESPYILETLERLDVPRDALAEPDPQ</sequence>
<feature type="repeat" description="TPR" evidence="3">
    <location>
        <begin position="426"/>
        <end position="459"/>
    </location>
</feature>
<evidence type="ECO:0000256" key="4">
    <source>
        <dbReference type="SAM" id="SignalP"/>
    </source>
</evidence>
<organism evidence="5 6">
    <name type="scientific">Gilvimarinus gilvus</name>
    <dbReference type="NCBI Taxonomy" id="3058038"/>
    <lineage>
        <taxon>Bacteria</taxon>
        <taxon>Pseudomonadati</taxon>
        <taxon>Pseudomonadota</taxon>
        <taxon>Gammaproteobacteria</taxon>
        <taxon>Cellvibrionales</taxon>
        <taxon>Cellvibrionaceae</taxon>
        <taxon>Gilvimarinus</taxon>
    </lineage>
</organism>
<dbReference type="PROSITE" id="PS50005">
    <property type="entry name" value="TPR"/>
    <property type="match status" value="3"/>
</dbReference>
<dbReference type="Proteomes" id="UP001273505">
    <property type="component" value="Unassembled WGS sequence"/>
</dbReference>
<reference evidence="5 6" key="1">
    <citation type="submission" date="2023-11" db="EMBL/GenBank/DDBJ databases">
        <title>Gilvimarinus fulvus sp. nov., isolated from the surface of Kelp.</title>
        <authorList>
            <person name="Sun Y.Y."/>
            <person name="Gong Y."/>
            <person name="Du Z.J."/>
        </authorList>
    </citation>
    <scope>NUCLEOTIDE SEQUENCE [LARGE SCALE GENOMIC DNA]</scope>
    <source>
        <strain evidence="5 6">SDUM040013</strain>
    </source>
</reference>
<dbReference type="InterPro" id="IPR019734">
    <property type="entry name" value="TPR_rpt"/>
</dbReference>
<dbReference type="PANTHER" id="PTHR44943:SF8">
    <property type="entry name" value="TPR REPEAT-CONTAINING PROTEIN MJ0263"/>
    <property type="match status" value="1"/>
</dbReference>
<dbReference type="RefSeq" id="WP_302722275.1">
    <property type="nucleotide sequence ID" value="NZ_JAULRU010000514.1"/>
</dbReference>